<keyword evidence="1" id="KW-1133">Transmembrane helix</keyword>
<accession>A0ABV2T3H2</accession>
<gene>
    <name evidence="2" type="ORF">ABR189_04765</name>
</gene>
<dbReference type="Proteomes" id="UP001549749">
    <property type="component" value="Unassembled WGS sequence"/>
</dbReference>
<comment type="caution">
    <text evidence="2">The sequence shown here is derived from an EMBL/GenBank/DDBJ whole genome shotgun (WGS) entry which is preliminary data.</text>
</comment>
<keyword evidence="1" id="KW-0812">Transmembrane</keyword>
<dbReference type="RefSeq" id="WP_354659305.1">
    <property type="nucleotide sequence ID" value="NZ_JBEXAC010000001.1"/>
</dbReference>
<evidence type="ECO:0000256" key="1">
    <source>
        <dbReference type="SAM" id="Phobius"/>
    </source>
</evidence>
<feature type="transmembrane region" description="Helical" evidence="1">
    <location>
        <begin position="7"/>
        <end position="27"/>
    </location>
</feature>
<evidence type="ECO:0000313" key="3">
    <source>
        <dbReference type="Proteomes" id="UP001549749"/>
    </source>
</evidence>
<evidence type="ECO:0000313" key="2">
    <source>
        <dbReference type="EMBL" id="MET6996664.1"/>
    </source>
</evidence>
<name>A0ABV2T3H2_9BACT</name>
<feature type="transmembrane region" description="Helical" evidence="1">
    <location>
        <begin position="39"/>
        <end position="64"/>
    </location>
</feature>
<organism evidence="2 3">
    <name type="scientific">Chitinophaga defluvii</name>
    <dbReference type="NCBI Taxonomy" id="3163343"/>
    <lineage>
        <taxon>Bacteria</taxon>
        <taxon>Pseudomonadati</taxon>
        <taxon>Bacteroidota</taxon>
        <taxon>Chitinophagia</taxon>
        <taxon>Chitinophagales</taxon>
        <taxon>Chitinophagaceae</taxon>
        <taxon>Chitinophaga</taxon>
    </lineage>
</organism>
<reference evidence="2 3" key="1">
    <citation type="submission" date="2024-06" db="EMBL/GenBank/DDBJ databases">
        <title>Chitinophaga defluvii sp. nov., isolated from municipal sewage.</title>
        <authorList>
            <person name="Zhang L."/>
        </authorList>
    </citation>
    <scope>NUCLEOTIDE SEQUENCE [LARGE SCALE GENOMIC DNA]</scope>
    <source>
        <strain evidence="2 3">H8</strain>
    </source>
</reference>
<dbReference type="EMBL" id="JBEXAC010000001">
    <property type="protein sequence ID" value="MET6996664.1"/>
    <property type="molecule type" value="Genomic_DNA"/>
</dbReference>
<keyword evidence="1" id="KW-0472">Membrane</keyword>
<sequence>MSRLRFVLKLAFICNLCFLAGEATYYINYADSFEGLVKHILILGFLLAFPLNVVVSLIATLMLVRGKAIWKELPPFVFVTNVIILVAQILFLF</sequence>
<keyword evidence="3" id="KW-1185">Reference proteome</keyword>
<feature type="transmembrane region" description="Helical" evidence="1">
    <location>
        <begin position="76"/>
        <end position="92"/>
    </location>
</feature>
<proteinExistence type="predicted"/>
<protein>
    <submittedName>
        <fullName evidence="2">Uncharacterized protein</fullName>
    </submittedName>
</protein>